<comment type="subcellular location">
    <subcellularLocation>
        <location evidence="3">Cytoplasm</location>
    </subcellularLocation>
    <subcellularLocation>
        <location evidence="2">Nucleus</location>
    </subcellularLocation>
</comment>
<organism evidence="13 14">
    <name type="scientific">Saccharomycodes ludwigii</name>
    <dbReference type="NCBI Taxonomy" id="36035"/>
    <lineage>
        <taxon>Eukaryota</taxon>
        <taxon>Fungi</taxon>
        <taxon>Dikarya</taxon>
        <taxon>Ascomycota</taxon>
        <taxon>Saccharomycotina</taxon>
        <taxon>Saccharomycetes</taxon>
        <taxon>Saccharomycodales</taxon>
        <taxon>Saccharomycodaceae</taxon>
        <taxon>Saccharomycodes</taxon>
    </lineage>
</organism>
<dbReference type="SUPFAM" id="SSF46565">
    <property type="entry name" value="Chaperone J-domain"/>
    <property type="match status" value="1"/>
</dbReference>
<feature type="domain" description="J" evidence="11">
    <location>
        <begin position="1"/>
        <end position="63"/>
    </location>
</feature>
<evidence type="ECO:0000256" key="4">
    <source>
        <dbReference type="ARBA" id="ARBA00006169"/>
    </source>
</evidence>
<evidence type="ECO:0000256" key="3">
    <source>
        <dbReference type="ARBA" id="ARBA00004496"/>
    </source>
</evidence>
<evidence type="ECO:0000259" key="12">
    <source>
        <dbReference type="PROSITE" id="PS51074"/>
    </source>
</evidence>
<dbReference type="Gene3D" id="1.10.287.110">
    <property type="entry name" value="DnaJ domain"/>
    <property type="match status" value="1"/>
</dbReference>
<accession>A0A376B5T6</accession>
<feature type="domain" description="DPH-type MB" evidence="12">
    <location>
        <begin position="78"/>
        <end position="154"/>
    </location>
</feature>
<name>A0A376B5T6_9ASCO</name>
<keyword evidence="6" id="KW-0963">Cytoplasm</keyword>
<evidence type="ECO:0000256" key="1">
    <source>
        <dbReference type="ARBA" id="ARBA00003474"/>
    </source>
</evidence>
<dbReference type="PRINTS" id="PR00625">
    <property type="entry name" value="JDOMAIN"/>
</dbReference>
<evidence type="ECO:0000256" key="8">
    <source>
        <dbReference type="ARBA" id="ARBA00022833"/>
    </source>
</evidence>
<dbReference type="InterPro" id="IPR001623">
    <property type="entry name" value="DnaJ_domain"/>
</dbReference>
<keyword evidence="14" id="KW-1185">Reference proteome</keyword>
<protein>
    <recommendedName>
        <fullName evidence="5">Diphthamide biosynthesis protein 4</fullName>
    </recommendedName>
</protein>
<evidence type="ECO:0000256" key="2">
    <source>
        <dbReference type="ARBA" id="ARBA00004123"/>
    </source>
</evidence>
<dbReference type="PANTHER" id="PTHR21454">
    <property type="entry name" value="DPH3 HOMOLOG-RELATED"/>
    <property type="match status" value="1"/>
</dbReference>
<keyword evidence="10" id="KW-0539">Nucleus</keyword>
<dbReference type="PROSITE" id="PS50076">
    <property type="entry name" value="DNAJ_2"/>
    <property type="match status" value="1"/>
</dbReference>
<comment type="similarity">
    <text evidence="4">Belongs to the DPH4 family.</text>
</comment>
<dbReference type="GO" id="GO:0046872">
    <property type="term" value="F:metal ion binding"/>
    <property type="evidence" value="ECO:0007669"/>
    <property type="project" value="UniProtKB-KW"/>
</dbReference>
<dbReference type="GO" id="GO:0005634">
    <property type="term" value="C:nucleus"/>
    <property type="evidence" value="ECO:0007669"/>
    <property type="project" value="UniProtKB-SubCell"/>
</dbReference>
<dbReference type="EMBL" id="UFAJ01000256">
    <property type="protein sequence ID" value="SSD60033.1"/>
    <property type="molecule type" value="Genomic_DNA"/>
</dbReference>
<evidence type="ECO:0000256" key="6">
    <source>
        <dbReference type="ARBA" id="ARBA00022490"/>
    </source>
</evidence>
<dbReference type="Proteomes" id="UP000262825">
    <property type="component" value="Unassembled WGS sequence"/>
</dbReference>
<keyword evidence="8" id="KW-0862">Zinc</keyword>
<evidence type="ECO:0000256" key="9">
    <source>
        <dbReference type="ARBA" id="ARBA00023004"/>
    </source>
</evidence>
<dbReference type="InterPro" id="IPR036869">
    <property type="entry name" value="J_dom_sf"/>
</dbReference>
<evidence type="ECO:0000259" key="11">
    <source>
        <dbReference type="PROSITE" id="PS50076"/>
    </source>
</evidence>
<dbReference type="AlphaFoldDB" id="A0A376B5T6"/>
<dbReference type="SMART" id="SM00271">
    <property type="entry name" value="DnaJ"/>
    <property type="match status" value="1"/>
</dbReference>
<dbReference type="InterPro" id="IPR007872">
    <property type="entry name" value="DPH_MB_dom"/>
</dbReference>
<dbReference type="Pfam" id="PF05207">
    <property type="entry name" value="Zn_ribbon_CSL"/>
    <property type="match status" value="1"/>
</dbReference>
<dbReference type="VEuPathDB" id="FungiDB:SCODWIG_01794"/>
<dbReference type="PANTHER" id="PTHR21454:SF46">
    <property type="entry name" value="DIPHTHAMIDE BIOSYNTHESIS PROTEIN 4"/>
    <property type="match status" value="1"/>
</dbReference>
<gene>
    <name evidence="13" type="ORF">SCODWIG_01794</name>
</gene>
<evidence type="ECO:0000256" key="7">
    <source>
        <dbReference type="ARBA" id="ARBA00022723"/>
    </source>
</evidence>
<dbReference type="UniPathway" id="UPA00559"/>
<reference evidence="14" key="1">
    <citation type="submission" date="2018-06" db="EMBL/GenBank/DDBJ databases">
        <authorList>
            <person name="Guldener U."/>
        </authorList>
    </citation>
    <scope>NUCLEOTIDE SEQUENCE [LARGE SCALE GENOMIC DNA]</scope>
    <source>
        <strain evidence="14">UTAD17</strain>
    </source>
</reference>
<keyword evidence="7" id="KW-0479">Metal-binding</keyword>
<dbReference type="Pfam" id="PF00226">
    <property type="entry name" value="DnaJ"/>
    <property type="match status" value="1"/>
</dbReference>
<dbReference type="SUPFAM" id="SSF144217">
    <property type="entry name" value="CSL zinc finger"/>
    <property type="match status" value="1"/>
</dbReference>
<evidence type="ECO:0000256" key="5">
    <source>
        <dbReference type="ARBA" id="ARBA00021797"/>
    </source>
</evidence>
<dbReference type="InterPro" id="IPR044248">
    <property type="entry name" value="DPH3/4-like"/>
</dbReference>
<evidence type="ECO:0000256" key="10">
    <source>
        <dbReference type="ARBA" id="ARBA00023242"/>
    </source>
</evidence>
<keyword evidence="9" id="KW-0408">Iron</keyword>
<sequence length="159" mass="18426">MENVPVNCTTLDIKAAYKEKLLKYHPDKNKNATNVGPYSIQQIKEAYEVLSNPDLRDKYQKELINTSKKIGFSNTGDGLDEFSLDDFILEENANDDEFSWYMDCPRCNSKNGFYLTEKILESQGEDISLDFNSQMYQIIVQCSMCSLWIKVNYAQQQEE</sequence>
<evidence type="ECO:0000313" key="14">
    <source>
        <dbReference type="Proteomes" id="UP000262825"/>
    </source>
</evidence>
<dbReference type="PROSITE" id="PS51074">
    <property type="entry name" value="DPH_MB"/>
    <property type="match status" value="1"/>
</dbReference>
<dbReference type="Gene3D" id="3.10.660.10">
    <property type="entry name" value="DPH Zinc finger"/>
    <property type="match status" value="1"/>
</dbReference>
<dbReference type="GO" id="GO:0005737">
    <property type="term" value="C:cytoplasm"/>
    <property type="evidence" value="ECO:0007669"/>
    <property type="project" value="UniProtKB-SubCell"/>
</dbReference>
<proteinExistence type="inferred from homology"/>
<dbReference type="InterPro" id="IPR036671">
    <property type="entry name" value="DPH_MB_sf"/>
</dbReference>
<comment type="function">
    <text evidence="1">Required for the first step of diphthamide biosynthesis, the transfer of 3-amino-3-carboxypropyl from S-adenosyl-L-methionine to a histidine residue. Diphthamide is a post-translational modification of histidine which occurs in elongation factor 2.</text>
</comment>
<dbReference type="CDD" id="cd06257">
    <property type="entry name" value="DnaJ"/>
    <property type="match status" value="1"/>
</dbReference>
<dbReference type="GO" id="GO:0017183">
    <property type="term" value="P:protein histidyl modification to diphthamide"/>
    <property type="evidence" value="ECO:0007669"/>
    <property type="project" value="UniProtKB-UniPathway"/>
</dbReference>
<evidence type="ECO:0000313" key="13">
    <source>
        <dbReference type="EMBL" id="SSD60033.1"/>
    </source>
</evidence>